<protein>
    <recommendedName>
        <fullName evidence="3">Secreted protein</fullName>
    </recommendedName>
</protein>
<evidence type="ECO:0000313" key="1">
    <source>
        <dbReference type="EMBL" id="SCL26154.1"/>
    </source>
</evidence>
<proteinExistence type="predicted"/>
<dbReference type="OrthoDB" id="3366489at2"/>
<name>A0A1C6S9T2_9ACTN</name>
<dbReference type="RefSeq" id="WP_091341952.1">
    <property type="nucleotide sequence ID" value="NZ_FMHV01000002.1"/>
</dbReference>
<dbReference type="AlphaFoldDB" id="A0A1C6S9T2"/>
<accession>A0A1C6S9T2</accession>
<reference evidence="2" key="1">
    <citation type="submission" date="2016-06" db="EMBL/GenBank/DDBJ databases">
        <authorList>
            <person name="Varghese N."/>
            <person name="Submissions Spin"/>
        </authorList>
    </citation>
    <scope>NUCLEOTIDE SEQUENCE [LARGE SCALE GENOMIC DNA]</scope>
    <source>
        <strain evidence="2">DSM 45431</strain>
    </source>
</reference>
<sequence length="368" mass="39378">MDNDTQDRLRRIRGAGAAKRHNARTVAALTGNPGCARRAVLDAAGVDKDALARHVGFPAKFGQSQFAITRGNAFEAQVKANGYAELLRLLRETLGLEIQEVGSIDLEDVGGNTGQEVRHARSRRKLTSAAADPNASATFYDHPLLRLDVGGNEVYLEPDLVAFHHDGVFHVVEIKSFAVIDDQADARKVAAAATQSAVYVLALRRLLGDDKVADEVVLVCPKDFSNQPVATKVDVRKQLIVLNHQLSRLIRIERLLAALPPTLTLDLAPDDDGRPSRPAADVIFALGEIEARYAPDCLAKCEMAFFCRHEATGCTAALGLSVREELGGVETVAEALGLADGTLVASDDQAEAAAMLRTTAKIFGSVAA</sequence>
<dbReference type="Proteomes" id="UP000199413">
    <property type="component" value="Unassembled WGS sequence"/>
</dbReference>
<organism evidence="1 2">
    <name type="scientific">Micromonospora rhizosphaerae</name>
    <dbReference type="NCBI Taxonomy" id="568872"/>
    <lineage>
        <taxon>Bacteria</taxon>
        <taxon>Bacillati</taxon>
        <taxon>Actinomycetota</taxon>
        <taxon>Actinomycetes</taxon>
        <taxon>Micromonosporales</taxon>
        <taxon>Micromonosporaceae</taxon>
        <taxon>Micromonospora</taxon>
    </lineage>
</organism>
<keyword evidence="2" id="KW-1185">Reference proteome</keyword>
<evidence type="ECO:0008006" key="3">
    <source>
        <dbReference type="Google" id="ProtNLM"/>
    </source>
</evidence>
<dbReference type="STRING" id="568872.GA0070624_3249"/>
<evidence type="ECO:0000313" key="2">
    <source>
        <dbReference type="Proteomes" id="UP000199413"/>
    </source>
</evidence>
<dbReference type="EMBL" id="FMHV01000002">
    <property type="protein sequence ID" value="SCL26154.1"/>
    <property type="molecule type" value="Genomic_DNA"/>
</dbReference>
<gene>
    <name evidence="1" type="ORF">GA0070624_3249</name>
</gene>